<dbReference type="Pfam" id="PF08719">
    <property type="entry name" value="NADAR"/>
    <property type="match status" value="1"/>
</dbReference>
<name>A0AAV3XKJ1_9CYAN</name>
<feature type="domain" description="NADAR" evidence="3">
    <location>
        <begin position="4"/>
        <end position="145"/>
    </location>
</feature>
<reference evidence="4" key="1">
    <citation type="submission" date="2019-10" db="EMBL/GenBank/DDBJ databases">
        <title>Draft genome sequece of Microseira wollei NIES-4236.</title>
        <authorList>
            <person name="Yamaguchi H."/>
            <person name="Suzuki S."/>
            <person name="Kawachi M."/>
        </authorList>
    </citation>
    <scope>NUCLEOTIDE SEQUENCE</scope>
    <source>
        <strain evidence="4">NIES-4236</strain>
    </source>
</reference>
<dbReference type="InterPro" id="IPR012816">
    <property type="entry name" value="NADAR"/>
</dbReference>
<evidence type="ECO:0000313" key="5">
    <source>
        <dbReference type="Proteomes" id="UP001050975"/>
    </source>
</evidence>
<dbReference type="AlphaFoldDB" id="A0AAV3XKJ1"/>
<dbReference type="NCBIfam" id="TIGR02464">
    <property type="entry name" value="ribofla_fusion"/>
    <property type="match status" value="1"/>
</dbReference>
<evidence type="ECO:0000256" key="1">
    <source>
        <dbReference type="ARBA" id="ARBA00000022"/>
    </source>
</evidence>
<protein>
    <recommendedName>
        <fullName evidence="3">NADAR domain-containing protein</fullName>
    </recommendedName>
</protein>
<organism evidence="4 5">
    <name type="scientific">Microseira wollei NIES-4236</name>
    <dbReference type="NCBI Taxonomy" id="2530354"/>
    <lineage>
        <taxon>Bacteria</taxon>
        <taxon>Bacillati</taxon>
        <taxon>Cyanobacteriota</taxon>
        <taxon>Cyanophyceae</taxon>
        <taxon>Oscillatoriophycideae</taxon>
        <taxon>Aerosakkonematales</taxon>
        <taxon>Aerosakkonemataceae</taxon>
        <taxon>Microseira</taxon>
    </lineage>
</organism>
<dbReference type="SUPFAM" id="SSF143990">
    <property type="entry name" value="YbiA-like"/>
    <property type="match status" value="1"/>
</dbReference>
<comment type="catalytic activity">
    <reaction evidence="2">
        <text>2,5-diamino-6-hydroxy-4-(5-phosphoribosylamino)-pyrimidine + H2O = 2,5,6-triamino-4-hydroxypyrimidine + D-ribose 5-phosphate</text>
        <dbReference type="Rhea" id="RHEA:23436"/>
        <dbReference type="ChEBI" id="CHEBI:15377"/>
        <dbReference type="ChEBI" id="CHEBI:58614"/>
        <dbReference type="ChEBI" id="CHEBI:78346"/>
        <dbReference type="ChEBI" id="CHEBI:137796"/>
    </reaction>
</comment>
<dbReference type="CDD" id="cd15457">
    <property type="entry name" value="NADAR"/>
    <property type="match status" value="1"/>
</dbReference>
<keyword evidence="5" id="KW-1185">Reference proteome</keyword>
<gene>
    <name evidence="4" type="ORF">MiSe_48170</name>
</gene>
<evidence type="ECO:0000256" key="2">
    <source>
        <dbReference type="ARBA" id="ARBA00000751"/>
    </source>
</evidence>
<evidence type="ECO:0000313" key="4">
    <source>
        <dbReference type="EMBL" id="GET40017.1"/>
    </source>
</evidence>
<evidence type="ECO:0000259" key="3">
    <source>
        <dbReference type="Pfam" id="PF08719"/>
    </source>
</evidence>
<dbReference type="InterPro" id="IPR037238">
    <property type="entry name" value="YbiA-like_sf"/>
</dbReference>
<proteinExistence type="predicted"/>
<comment type="catalytic activity">
    <reaction evidence="1">
        <text>5-amino-6-(5-phospho-D-ribosylamino)uracil + H2O = 5,6-diaminouracil + D-ribose 5-phosphate</text>
        <dbReference type="Rhea" id="RHEA:55020"/>
        <dbReference type="ChEBI" id="CHEBI:15377"/>
        <dbReference type="ChEBI" id="CHEBI:46252"/>
        <dbReference type="ChEBI" id="CHEBI:58453"/>
        <dbReference type="ChEBI" id="CHEBI:78346"/>
    </reaction>
</comment>
<dbReference type="Proteomes" id="UP001050975">
    <property type="component" value="Unassembled WGS sequence"/>
</dbReference>
<dbReference type="Gene3D" id="1.10.357.40">
    <property type="entry name" value="YbiA-like"/>
    <property type="match status" value="1"/>
</dbReference>
<dbReference type="RefSeq" id="WP_226585758.1">
    <property type="nucleotide sequence ID" value="NZ_BLAY01000080.1"/>
</dbReference>
<sequence>MPIYFYSTRGEYGCFSNFSRHGFELDGAWWATSEHYFQAQKFVTTDRDWFEKIREVNNPKDAARMGRDRSHPLRSDWEQVKDTIMQQAVLRKFETHADIRDILLATGDELIVENAPGDYYWGCGKDGSGKNKLGQILMAVREELRIANC</sequence>
<dbReference type="EMBL" id="BLAY01000080">
    <property type="protein sequence ID" value="GET40017.1"/>
    <property type="molecule type" value="Genomic_DNA"/>
</dbReference>
<comment type="caution">
    <text evidence="4">The sequence shown here is derived from an EMBL/GenBank/DDBJ whole genome shotgun (WGS) entry which is preliminary data.</text>
</comment>
<accession>A0AAV3XKJ1</accession>